<dbReference type="Proteomes" id="UP000009081">
    <property type="component" value="Plasmid megaplasmid"/>
</dbReference>
<dbReference type="RefSeq" id="WP_003606941.1">
    <property type="nucleotide sequence ID" value="NC_012811.1"/>
</dbReference>
<dbReference type="KEGG" id="mea:Mex_2p0592"/>
<evidence type="ECO:0000313" key="2">
    <source>
        <dbReference type="Proteomes" id="UP000009081"/>
    </source>
</evidence>
<sequence length="113" mass="12041">MSADVQEPVAQLLEILAAAGGAVGIGIDDFDLRHDAIAIRPAGIVVELTEPRDGMRRWRIGYFYEVASLGGGEPTPRRETLRTDPAADLIGVAKAALVAAAEKMIDRAIDTRS</sequence>
<protein>
    <submittedName>
        <fullName evidence="1">Uncharacterized protein</fullName>
    </submittedName>
</protein>
<keyword evidence="1" id="KW-0614">Plasmid</keyword>
<name>C5B4Q7_METEA</name>
<proteinExistence type="predicted"/>
<organism evidence="1 2">
    <name type="scientific">Methylorubrum extorquens (strain ATCC 14718 / DSM 1338 / JCM 2805 / NCIMB 9133 / AM1)</name>
    <name type="common">Methylobacterium extorquens</name>
    <dbReference type="NCBI Taxonomy" id="272630"/>
    <lineage>
        <taxon>Bacteria</taxon>
        <taxon>Pseudomonadati</taxon>
        <taxon>Pseudomonadota</taxon>
        <taxon>Alphaproteobacteria</taxon>
        <taxon>Hyphomicrobiales</taxon>
        <taxon>Methylobacteriaceae</taxon>
        <taxon>Methylorubrum</taxon>
    </lineage>
</organism>
<keyword evidence="2" id="KW-1185">Reference proteome</keyword>
<gene>
    <name evidence="1" type="ordered locus">MexAM1_META2p0592</name>
</gene>
<geneLocation type="plasmid" evidence="1 2">
    <name>megaplasmid</name>
</geneLocation>
<dbReference type="HOGENOM" id="CLU_2130542_0_0_5"/>
<dbReference type="EMBL" id="CP001511">
    <property type="protein sequence ID" value="ACS43439.1"/>
    <property type="molecule type" value="Genomic_DNA"/>
</dbReference>
<dbReference type="AlphaFoldDB" id="C5B4Q7"/>
<evidence type="ECO:0000313" key="1">
    <source>
        <dbReference type="EMBL" id="ACS43439.1"/>
    </source>
</evidence>
<accession>C5B4Q7</accession>
<reference evidence="1 2" key="1">
    <citation type="journal article" date="2009" name="PLoS ONE">
        <title>Methylobacterium genome sequences: a reference blueprint to investigate microbial metabolism of C1 compounds from natural and industrial sources.</title>
        <authorList>
            <person name="Vuilleumier S."/>
            <person name="Chistoserdova L."/>
            <person name="Lee M.-C."/>
            <person name="Bringel F."/>
            <person name="Lajus A."/>
            <person name="Zhou Y."/>
            <person name="Gourion B."/>
            <person name="Barbe V."/>
            <person name="Chang J."/>
            <person name="Cruveiller S."/>
            <person name="Dossat C."/>
            <person name="Gillett W."/>
            <person name="Gruffaz C."/>
            <person name="Haugen E."/>
            <person name="Hourcade E."/>
            <person name="Levy R."/>
            <person name="Mangenot S."/>
            <person name="Muller E."/>
            <person name="Nadalig T."/>
            <person name="Pagni M."/>
            <person name="Penny C."/>
            <person name="Peyraud R."/>
            <person name="Robinson D.G."/>
            <person name="Roche D."/>
            <person name="Rouy Z."/>
            <person name="Saenampechek C."/>
            <person name="Salvignol G."/>
            <person name="Vallenet D."/>
            <person name="Wu Z."/>
            <person name="Marx C.J."/>
            <person name="Vorholt J.A."/>
            <person name="Olson M.V."/>
            <person name="Kaul R."/>
            <person name="Weissenbach J."/>
            <person name="Medigue C."/>
            <person name="Lidstrom M.E."/>
        </authorList>
    </citation>
    <scope>NUCLEOTIDE SEQUENCE [LARGE SCALE GENOMIC DNA]</scope>
    <source>
        <strain evidence="2">ATCC 14718 / DSM 1338 / JCM 2805 / NCIMB 9133 / AM1</strain>
    </source>
</reference>